<evidence type="ECO:0000313" key="3">
    <source>
        <dbReference type="EMBL" id="CAF1934396.1"/>
    </source>
</evidence>
<reference evidence="4" key="2">
    <citation type="submission" date="2014-06" db="EMBL/GenBank/DDBJ databases">
        <authorList>
            <person name="Genoscope - CEA"/>
        </authorList>
    </citation>
    <scope>NUCLEOTIDE SEQUENCE</scope>
</reference>
<name>A0A078J094_BRANA</name>
<protein>
    <submittedName>
        <fullName evidence="2">(rape) hypothetical protein</fullName>
    </submittedName>
    <submittedName>
        <fullName evidence="4">BnaCnng28220D protein</fullName>
    </submittedName>
</protein>
<dbReference type="Proteomes" id="UP001295469">
    <property type="component" value="Chromosome C04"/>
</dbReference>
<sequence length="44" mass="4899">MRSTSRYNWSTEGWLKGSHDGLGIVATTLLVVLLQSLHCHDLSD</sequence>
<dbReference type="Proteomes" id="UP000028999">
    <property type="component" value="Unassembled WGS sequence"/>
</dbReference>
<evidence type="ECO:0000313" key="4">
    <source>
        <dbReference type="EMBL" id="CDY55070.1"/>
    </source>
</evidence>
<keyword evidence="1" id="KW-1133">Transmembrane helix</keyword>
<evidence type="ECO:0000313" key="2">
    <source>
        <dbReference type="EMBL" id="CAF1836798.1"/>
    </source>
</evidence>
<dbReference type="PaxDb" id="3708-A0A078J094"/>
<dbReference type="Gramene" id="CDY55070">
    <property type="protein sequence ID" value="CDY55070"/>
    <property type="gene ID" value="GSBRNA2T00015028001"/>
</dbReference>
<accession>A0A078J094</accession>
<reference evidence="2" key="3">
    <citation type="submission" date="2021-01" db="EMBL/GenBank/DDBJ databases">
        <authorList>
            <consortium name="Genoscope - CEA"/>
            <person name="William W."/>
        </authorList>
    </citation>
    <scope>NUCLEOTIDE SEQUENCE</scope>
</reference>
<feature type="transmembrane region" description="Helical" evidence="1">
    <location>
        <begin position="21"/>
        <end position="38"/>
    </location>
</feature>
<dbReference type="Proteomes" id="UP001295469">
    <property type="component" value="Chromosome C05"/>
</dbReference>
<reference evidence="4 5" key="1">
    <citation type="journal article" date="2014" name="Science">
        <title>Plant genetics. Early allopolyploid evolution in the post-Neolithic Brassica napus oilseed genome.</title>
        <authorList>
            <person name="Chalhoub B."/>
            <person name="Denoeud F."/>
            <person name="Liu S."/>
            <person name="Parkin I.A."/>
            <person name="Tang H."/>
            <person name="Wang X."/>
            <person name="Chiquet J."/>
            <person name="Belcram H."/>
            <person name="Tong C."/>
            <person name="Samans B."/>
            <person name="Correa M."/>
            <person name="Da Silva C."/>
            <person name="Just J."/>
            <person name="Falentin C."/>
            <person name="Koh C.S."/>
            <person name="Le Clainche I."/>
            <person name="Bernard M."/>
            <person name="Bento P."/>
            <person name="Noel B."/>
            <person name="Labadie K."/>
            <person name="Alberti A."/>
            <person name="Charles M."/>
            <person name="Arnaud D."/>
            <person name="Guo H."/>
            <person name="Daviaud C."/>
            <person name="Alamery S."/>
            <person name="Jabbari K."/>
            <person name="Zhao M."/>
            <person name="Edger P.P."/>
            <person name="Chelaifa H."/>
            <person name="Tack D."/>
            <person name="Lassalle G."/>
            <person name="Mestiri I."/>
            <person name="Schnel N."/>
            <person name="Le Paslier M.C."/>
            <person name="Fan G."/>
            <person name="Renault V."/>
            <person name="Bayer P.E."/>
            <person name="Golicz A.A."/>
            <person name="Manoli S."/>
            <person name="Lee T.H."/>
            <person name="Thi V.H."/>
            <person name="Chalabi S."/>
            <person name="Hu Q."/>
            <person name="Fan C."/>
            <person name="Tollenaere R."/>
            <person name="Lu Y."/>
            <person name="Battail C."/>
            <person name="Shen J."/>
            <person name="Sidebottom C.H."/>
            <person name="Wang X."/>
            <person name="Canaguier A."/>
            <person name="Chauveau A."/>
            <person name="Berard A."/>
            <person name="Deniot G."/>
            <person name="Guan M."/>
            <person name="Liu Z."/>
            <person name="Sun F."/>
            <person name="Lim Y.P."/>
            <person name="Lyons E."/>
            <person name="Town C.D."/>
            <person name="Bancroft I."/>
            <person name="Wang X."/>
            <person name="Meng J."/>
            <person name="Ma J."/>
            <person name="Pires J.C."/>
            <person name="King G.J."/>
            <person name="Brunel D."/>
            <person name="Delourme R."/>
            <person name="Renard M."/>
            <person name="Aury J.M."/>
            <person name="Adams K.L."/>
            <person name="Batley J."/>
            <person name="Snowdon R.J."/>
            <person name="Tost J."/>
            <person name="Edwards D."/>
            <person name="Zhou Y."/>
            <person name="Hua W."/>
            <person name="Sharpe A.G."/>
            <person name="Paterson A.H."/>
            <person name="Guan C."/>
            <person name="Wincker P."/>
        </authorList>
    </citation>
    <scope>NUCLEOTIDE SEQUENCE [LARGE SCALE GENOMIC DNA]</scope>
    <source>
        <strain evidence="5">cv. Darmor-bzh</strain>
    </source>
</reference>
<evidence type="ECO:0000256" key="1">
    <source>
        <dbReference type="SAM" id="Phobius"/>
    </source>
</evidence>
<keyword evidence="1" id="KW-0472">Membrane</keyword>
<keyword evidence="5" id="KW-1185">Reference proteome</keyword>
<proteinExistence type="predicted"/>
<gene>
    <name evidence="4" type="primary">BnaCnng28220D</name>
    <name evidence="2" type="ORF">DARMORV10_C04P26510.1</name>
    <name evidence="3" type="ORF">DARMORV10_C05P51420.1</name>
    <name evidence="4" type="ORF">GSBRNA2T00015028001</name>
</gene>
<keyword evidence="1" id="KW-0812">Transmembrane</keyword>
<dbReference type="EMBL" id="HG994368">
    <property type="protein sequence ID" value="CAF1836798.1"/>
    <property type="molecule type" value="Genomic_DNA"/>
</dbReference>
<dbReference type="EMBL" id="LK033374">
    <property type="protein sequence ID" value="CDY55070.1"/>
    <property type="molecule type" value="Genomic_DNA"/>
</dbReference>
<dbReference type="EMBL" id="HG994369">
    <property type="protein sequence ID" value="CAF1934396.1"/>
    <property type="molecule type" value="Genomic_DNA"/>
</dbReference>
<dbReference type="AlphaFoldDB" id="A0A078J094"/>
<organism evidence="4 5">
    <name type="scientific">Brassica napus</name>
    <name type="common">Rape</name>
    <dbReference type="NCBI Taxonomy" id="3708"/>
    <lineage>
        <taxon>Eukaryota</taxon>
        <taxon>Viridiplantae</taxon>
        <taxon>Streptophyta</taxon>
        <taxon>Embryophyta</taxon>
        <taxon>Tracheophyta</taxon>
        <taxon>Spermatophyta</taxon>
        <taxon>Magnoliopsida</taxon>
        <taxon>eudicotyledons</taxon>
        <taxon>Gunneridae</taxon>
        <taxon>Pentapetalae</taxon>
        <taxon>rosids</taxon>
        <taxon>malvids</taxon>
        <taxon>Brassicales</taxon>
        <taxon>Brassicaceae</taxon>
        <taxon>Brassiceae</taxon>
        <taxon>Brassica</taxon>
    </lineage>
</organism>
<evidence type="ECO:0000313" key="5">
    <source>
        <dbReference type="Proteomes" id="UP000028999"/>
    </source>
</evidence>